<comment type="caution">
    <text evidence="2">The sequence shown here is derived from an EMBL/GenBank/DDBJ whole genome shotgun (WGS) entry which is preliminary data.</text>
</comment>
<keyword evidence="3" id="KW-1185">Reference proteome</keyword>
<dbReference type="AlphaFoldDB" id="A0AAV7XG20"/>
<evidence type="ECO:0000256" key="1">
    <source>
        <dbReference type="SAM" id="SignalP"/>
    </source>
</evidence>
<keyword evidence="1" id="KW-0732">Signal</keyword>
<sequence>MIRAMMAICLLICALCAIHTFADDGCLGEGKKCSSEGSGCCAPFECLDRGVNGSECGTPNAPSLGKISDALKASLFG</sequence>
<name>A0AAV7XG20_9NEOP</name>
<evidence type="ECO:0000313" key="3">
    <source>
        <dbReference type="Proteomes" id="UP001075354"/>
    </source>
</evidence>
<reference evidence="2" key="1">
    <citation type="submission" date="2022-12" db="EMBL/GenBank/DDBJ databases">
        <title>Chromosome-level genome assembly of the bean flower thrips Megalurothrips usitatus.</title>
        <authorList>
            <person name="Ma L."/>
            <person name="Liu Q."/>
            <person name="Li H."/>
            <person name="Cai W."/>
        </authorList>
    </citation>
    <scope>NUCLEOTIDE SEQUENCE</scope>
    <source>
        <strain evidence="2">Cailab_2022a</strain>
    </source>
</reference>
<feature type="chain" id="PRO_5043709304" evidence="1">
    <location>
        <begin position="23"/>
        <end position="77"/>
    </location>
</feature>
<dbReference type="Proteomes" id="UP001075354">
    <property type="component" value="Chromosome 10"/>
</dbReference>
<protein>
    <submittedName>
        <fullName evidence="2">Uncharacterized protein</fullName>
    </submittedName>
</protein>
<organism evidence="2 3">
    <name type="scientific">Megalurothrips usitatus</name>
    <name type="common">bean blossom thrips</name>
    <dbReference type="NCBI Taxonomy" id="439358"/>
    <lineage>
        <taxon>Eukaryota</taxon>
        <taxon>Metazoa</taxon>
        <taxon>Ecdysozoa</taxon>
        <taxon>Arthropoda</taxon>
        <taxon>Hexapoda</taxon>
        <taxon>Insecta</taxon>
        <taxon>Pterygota</taxon>
        <taxon>Neoptera</taxon>
        <taxon>Paraneoptera</taxon>
        <taxon>Thysanoptera</taxon>
        <taxon>Terebrantia</taxon>
        <taxon>Thripoidea</taxon>
        <taxon>Thripidae</taxon>
        <taxon>Megalurothrips</taxon>
    </lineage>
</organism>
<evidence type="ECO:0000313" key="2">
    <source>
        <dbReference type="EMBL" id="KAJ1523540.1"/>
    </source>
</evidence>
<proteinExistence type="predicted"/>
<dbReference type="EMBL" id="JAPTSV010000010">
    <property type="protein sequence ID" value="KAJ1523540.1"/>
    <property type="molecule type" value="Genomic_DNA"/>
</dbReference>
<feature type="signal peptide" evidence="1">
    <location>
        <begin position="1"/>
        <end position="22"/>
    </location>
</feature>
<accession>A0AAV7XG20</accession>
<gene>
    <name evidence="2" type="ORF">ONE63_001388</name>
</gene>